<evidence type="ECO:0000256" key="4">
    <source>
        <dbReference type="ARBA" id="ARBA00022989"/>
    </source>
</evidence>
<evidence type="ECO:0000256" key="5">
    <source>
        <dbReference type="ARBA" id="ARBA00023136"/>
    </source>
</evidence>
<keyword evidence="2" id="KW-1003">Cell membrane</keyword>
<feature type="transmembrane region" description="Helical" evidence="6">
    <location>
        <begin position="7"/>
        <end position="30"/>
    </location>
</feature>
<feature type="transmembrane region" description="Helical" evidence="6">
    <location>
        <begin position="138"/>
        <end position="155"/>
    </location>
</feature>
<keyword evidence="8" id="KW-1185">Reference proteome</keyword>
<sequence>MNLETYTAFAFFAIVMTGTPGVGNLTMMGIGQTTGFRSALPFLAGTVAGMFALNVFVGLGLGGLFLASPKIAWGMKIGGMGYICYLGWKLLTMQLAVGSVDKRFTFWEGVVLHPLNPKSWAMSVVGFSQLADPSVPPWMQMAIFVPTFMTFQALFHSTWGLAGVAIMRTLKSRRILVGVNCLLVVVMVGATAYALFLSPA</sequence>
<dbReference type="RefSeq" id="WP_281760403.1">
    <property type="nucleotide sequence ID" value="NZ_AP026709.1"/>
</dbReference>
<evidence type="ECO:0000256" key="3">
    <source>
        <dbReference type="ARBA" id="ARBA00022692"/>
    </source>
</evidence>
<protein>
    <submittedName>
        <fullName evidence="7">Lysine transporter LysE</fullName>
    </submittedName>
</protein>
<dbReference type="PANTHER" id="PTHR30086:SF20">
    <property type="entry name" value="ARGININE EXPORTER PROTEIN ARGO-RELATED"/>
    <property type="match status" value="1"/>
</dbReference>
<evidence type="ECO:0000313" key="8">
    <source>
        <dbReference type="Proteomes" id="UP001317742"/>
    </source>
</evidence>
<gene>
    <name evidence="7" type="ORF">SYK_22510</name>
</gene>
<dbReference type="PANTHER" id="PTHR30086">
    <property type="entry name" value="ARGININE EXPORTER PROTEIN ARGO"/>
    <property type="match status" value="1"/>
</dbReference>
<evidence type="ECO:0000313" key="7">
    <source>
        <dbReference type="EMBL" id="BDQ37891.1"/>
    </source>
</evidence>
<keyword evidence="5 6" id="KW-0472">Membrane</keyword>
<feature type="transmembrane region" description="Helical" evidence="6">
    <location>
        <begin position="175"/>
        <end position="196"/>
    </location>
</feature>
<feature type="transmembrane region" description="Helical" evidence="6">
    <location>
        <begin position="79"/>
        <end position="97"/>
    </location>
</feature>
<dbReference type="Proteomes" id="UP001317742">
    <property type="component" value="Chromosome"/>
</dbReference>
<keyword evidence="3 6" id="KW-0812">Transmembrane</keyword>
<reference evidence="7 8" key="1">
    <citation type="submission" date="2022-08" db="EMBL/GenBank/DDBJ databases">
        <title>Genome Sequence of the sulphate-reducing bacterium, Pseudodesulfovibrio sp. SYK.</title>
        <authorList>
            <person name="Kondo R."/>
            <person name="Kataoka T."/>
        </authorList>
    </citation>
    <scope>NUCLEOTIDE SEQUENCE [LARGE SCALE GENOMIC DNA]</scope>
    <source>
        <strain evidence="7 8">SYK</strain>
    </source>
</reference>
<feature type="transmembrane region" description="Helical" evidence="6">
    <location>
        <begin position="42"/>
        <end position="67"/>
    </location>
</feature>
<dbReference type="Pfam" id="PF01810">
    <property type="entry name" value="LysE"/>
    <property type="match status" value="1"/>
</dbReference>
<dbReference type="InterPro" id="IPR001123">
    <property type="entry name" value="LeuE-type"/>
</dbReference>
<dbReference type="EMBL" id="AP026709">
    <property type="protein sequence ID" value="BDQ37891.1"/>
    <property type="molecule type" value="Genomic_DNA"/>
</dbReference>
<comment type="subcellular location">
    <subcellularLocation>
        <location evidence="1">Cell membrane</location>
        <topology evidence="1">Multi-pass membrane protein</topology>
    </subcellularLocation>
</comment>
<proteinExistence type="predicted"/>
<evidence type="ECO:0000256" key="2">
    <source>
        <dbReference type="ARBA" id="ARBA00022475"/>
    </source>
</evidence>
<evidence type="ECO:0000256" key="6">
    <source>
        <dbReference type="SAM" id="Phobius"/>
    </source>
</evidence>
<organism evidence="7 8">
    <name type="scientific">Pseudodesulfovibrio nedwellii</name>
    <dbReference type="NCBI Taxonomy" id="2973072"/>
    <lineage>
        <taxon>Bacteria</taxon>
        <taxon>Pseudomonadati</taxon>
        <taxon>Thermodesulfobacteriota</taxon>
        <taxon>Desulfovibrionia</taxon>
        <taxon>Desulfovibrionales</taxon>
        <taxon>Desulfovibrionaceae</taxon>
    </lineage>
</organism>
<accession>A0ABN6S6Z1</accession>
<evidence type="ECO:0000256" key="1">
    <source>
        <dbReference type="ARBA" id="ARBA00004651"/>
    </source>
</evidence>
<keyword evidence="4 6" id="KW-1133">Transmembrane helix</keyword>
<name>A0ABN6S6Z1_9BACT</name>